<dbReference type="Proteomes" id="UP000772812">
    <property type="component" value="Unassembled WGS sequence"/>
</dbReference>
<gene>
    <name evidence="1" type="ORF">GWK41_03245</name>
</gene>
<organism evidence="1 2">
    <name type="scientific">Persephonella atlantica</name>
    <dbReference type="NCBI Taxonomy" id="2699429"/>
    <lineage>
        <taxon>Bacteria</taxon>
        <taxon>Pseudomonadati</taxon>
        <taxon>Aquificota</taxon>
        <taxon>Aquificia</taxon>
        <taxon>Aquificales</taxon>
        <taxon>Hydrogenothermaceae</taxon>
        <taxon>Persephonella</taxon>
    </lineage>
</organism>
<evidence type="ECO:0000313" key="2">
    <source>
        <dbReference type="Proteomes" id="UP000772812"/>
    </source>
</evidence>
<comment type="caution">
    <text evidence="1">The sequence shown here is derived from an EMBL/GenBank/DDBJ whole genome shotgun (WGS) entry which is preliminary data.</text>
</comment>
<accession>A0ABS1GGQ5</accession>
<dbReference type="InterPro" id="IPR000015">
    <property type="entry name" value="Fimb_usher"/>
</dbReference>
<reference evidence="1 2" key="1">
    <citation type="journal article" date="2021" name="Syst. Appl. Microbiol.">
        <title>Persephonella atlantica sp. nov.: How to adapt to physico-chemical gradients in high temperature hydrothermal habitats.</title>
        <authorList>
            <person name="Francois D.X."/>
            <person name="Godfroy A."/>
            <person name="Mathien C."/>
            <person name="Aube J."/>
            <person name="Cathalot C."/>
            <person name="Lesongeur F."/>
            <person name="L'Haridon S."/>
            <person name="Philippon X."/>
            <person name="Roussel E.G."/>
        </authorList>
    </citation>
    <scope>NUCLEOTIDE SEQUENCE [LARGE SCALE GENOMIC DNA]</scope>
    <source>
        <strain evidence="1 2">MO1340</strain>
    </source>
</reference>
<dbReference type="PANTHER" id="PTHR30451:SF5">
    <property type="entry name" value="SLR0019 PROTEIN"/>
    <property type="match status" value="1"/>
</dbReference>
<dbReference type="RefSeq" id="WP_200673473.1">
    <property type="nucleotide sequence ID" value="NZ_JAACYA010000001.1"/>
</dbReference>
<dbReference type="Gene3D" id="2.60.40.2610">
    <property type="entry name" value="Outer membrane usher protein FimD, plug domain"/>
    <property type="match status" value="1"/>
</dbReference>
<dbReference type="EMBL" id="JAACYA010000001">
    <property type="protein sequence ID" value="MBK3332083.1"/>
    <property type="molecule type" value="Genomic_DNA"/>
</dbReference>
<dbReference type="InterPro" id="IPR042186">
    <property type="entry name" value="FimD_plug_dom"/>
</dbReference>
<sequence length="718" mass="81892">MIEYDGLFSKYTESSRYSLNTKGLYFWGSSYIVANTLFNVNQNQREFRLLELRGRTDDIERLITFEYGDIYAKSTFWGSAVRIAGIQVSKNFRLKPDIITYPLPDFQGEVMLPSSIDIYYNQAKVLTENLKPGPFEIKDIPIMTGEGNLRVVIKDVLGREKVVEIPFMTDRALLKPGLTEYAISIGAIKKNYFNDFFSYGKFVFNSYYKKGVLNWFSFGTGLYLQGADGFAAGFSPYFLSKLGLIIPKTALSYNKGKFSALYGIDYSKRIGIFNARFSYTKRQDNFLRPSSRLASIKESITSSLSVNMGNFGNITLFYNRRAYEGDREEEQTTNIIYNKSLFKRVSLNVGYSKSLKNQYFYGSLNLPLGGSHSSSFKYQNKDSQNSYTFSVRRNNSFNKGLSYQGSFNKTDGNNNITFSSSYNFEQLTLSGGISSTKNSSYSSTSYRAGVSGSIIFMDGEIFLKRKIYNSFAIIKIDPPMKNVEVKVNNRAAGKTDKRGTLFVPYLNPYRHNEVRINPATLDIKSVIDKNIYSFIPYQKHGYLLKFKTKKVNSIRLKILLPDGSYLPAGSKIEVDGKDSGIVGFKGKSYIENISVGKHKISVDYLDGRCETEINITQDMIEKVVPFIGVYTCNLKNVHMIAKKEGKYIINTKRSKSIKNKENMTKEETKPNNLTLNKQKNKKVSISQKRENIEIVNYDDFQSIEEFLEFRESLKIDVQ</sequence>
<dbReference type="PANTHER" id="PTHR30451">
    <property type="entry name" value="OUTER MEMBRANE USHER PROTEIN"/>
    <property type="match status" value="1"/>
</dbReference>
<dbReference type="Gene3D" id="2.60.40.3110">
    <property type="match status" value="1"/>
</dbReference>
<proteinExistence type="predicted"/>
<keyword evidence="2" id="KW-1185">Reference proteome</keyword>
<name>A0ABS1GGQ5_9AQUI</name>
<dbReference type="Pfam" id="PF00577">
    <property type="entry name" value="Usher"/>
    <property type="match status" value="2"/>
</dbReference>
<protein>
    <submittedName>
        <fullName evidence="1">Fimbrial biogenesis outer membrane usher protein</fullName>
    </submittedName>
</protein>
<evidence type="ECO:0000313" key="1">
    <source>
        <dbReference type="EMBL" id="MBK3332083.1"/>
    </source>
</evidence>